<dbReference type="Pfam" id="PF08241">
    <property type="entry name" value="Methyltransf_11"/>
    <property type="match status" value="1"/>
</dbReference>
<reference evidence="2" key="1">
    <citation type="journal article" date="2014" name="Front. Microbiol.">
        <title>High frequency of phylogenetically diverse reductive dehalogenase-homologous genes in deep subseafloor sedimentary metagenomes.</title>
        <authorList>
            <person name="Kawai M."/>
            <person name="Futagami T."/>
            <person name="Toyoda A."/>
            <person name="Takaki Y."/>
            <person name="Nishi S."/>
            <person name="Hori S."/>
            <person name="Arai W."/>
            <person name="Tsubouchi T."/>
            <person name="Morono Y."/>
            <person name="Uchiyama I."/>
            <person name="Ito T."/>
            <person name="Fujiyama A."/>
            <person name="Inagaki F."/>
            <person name="Takami H."/>
        </authorList>
    </citation>
    <scope>NUCLEOTIDE SEQUENCE</scope>
    <source>
        <strain evidence="2">Expedition CK06-06</strain>
    </source>
</reference>
<dbReference type="CDD" id="cd02440">
    <property type="entry name" value="AdoMet_MTases"/>
    <property type="match status" value="1"/>
</dbReference>
<dbReference type="InterPro" id="IPR013216">
    <property type="entry name" value="Methyltransf_11"/>
</dbReference>
<feature type="domain" description="Methyltransferase type 11" evidence="1">
    <location>
        <begin position="31"/>
        <end position="111"/>
    </location>
</feature>
<dbReference type="AlphaFoldDB" id="X1GU14"/>
<comment type="caution">
    <text evidence="2">The sequence shown here is derived from an EMBL/GenBank/DDBJ whole genome shotgun (WGS) entry which is preliminary data.</text>
</comment>
<dbReference type="Gene3D" id="3.40.50.150">
    <property type="entry name" value="Vaccinia Virus protein VP39"/>
    <property type="match status" value="1"/>
</dbReference>
<dbReference type="InterPro" id="IPR029063">
    <property type="entry name" value="SAM-dependent_MTases_sf"/>
</dbReference>
<protein>
    <recommendedName>
        <fullName evidence="1">Methyltransferase type 11 domain-containing protein</fullName>
    </recommendedName>
</protein>
<dbReference type="GO" id="GO:0008757">
    <property type="term" value="F:S-adenosylmethionine-dependent methyltransferase activity"/>
    <property type="evidence" value="ECO:0007669"/>
    <property type="project" value="InterPro"/>
</dbReference>
<evidence type="ECO:0000313" key="2">
    <source>
        <dbReference type="EMBL" id="GAH45094.1"/>
    </source>
</evidence>
<evidence type="ECO:0000259" key="1">
    <source>
        <dbReference type="Pfam" id="PF08241"/>
    </source>
</evidence>
<dbReference type="EMBL" id="BARU01007430">
    <property type="protein sequence ID" value="GAH45094.1"/>
    <property type="molecule type" value="Genomic_DNA"/>
</dbReference>
<accession>X1GU14</accession>
<proteinExistence type="predicted"/>
<name>X1GU14_9ZZZZ</name>
<sequence length="198" mass="23012">MKKLIEEKINHRTEKIVNTFEEFINRGEKILDIGAGGGWIGKEIQNRKSASVTLLDVMNFNQTLDLKLILYDGKNIPFPVNSFDTSLLIFTLHHCLNPLKVLNEAKRVTREKIIIIEDIPKGGGRVTSFINKIFLYLWDILINLPSLIKPPGENITFNFKTVSEWQKIFNRFGLKIIFQKEFQSNKLIRHQLFILKKC</sequence>
<organism evidence="2">
    <name type="scientific">marine sediment metagenome</name>
    <dbReference type="NCBI Taxonomy" id="412755"/>
    <lineage>
        <taxon>unclassified sequences</taxon>
        <taxon>metagenomes</taxon>
        <taxon>ecological metagenomes</taxon>
    </lineage>
</organism>
<gene>
    <name evidence="2" type="ORF">S03H2_14634</name>
</gene>
<dbReference type="SUPFAM" id="SSF53335">
    <property type="entry name" value="S-adenosyl-L-methionine-dependent methyltransferases"/>
    <property type="match status" value="1"/>
</dbReference>